<sequence>VKVNKIRMRETIVSYAFLAPVLIFFTVFVLAPMIMGFITSFFNYSMTSFEFVGLDNYIRMFKDPVF</sequence>
<dbReference type="EMBL" id="AZMM01011560">
    <property type="protein sequence ID" value="ETJ34006.1"/>
    <property type="molecule type" value="Genomic_DNA"/>
</dbReference>
<accession>W1XV51</accession>
<dbReference type="SUPFAM" id="SSF161098">
    <property type="entry name" value="MetI-like"/>
    <property type="match status" value="1"/>
</dbReference>
<evidence type="ECO:0000256" key="1">
    <source>
        <dbReference type="ARBA" id="ARBA00004651"/>
    </source>
</evidence>
<evidence type="ECO:0000313" key="8">
    <source>
        <dbReference type="EMBL" id="ETJ34006.1"/>
    </source>
</evidence>
<keyword evidence="3" id="KW-1003">Cell membrane</keyword>
<feature type="non-terminal residue" evidence="8">
    <location>
        <position position="1"/>
    </location>
</feature>
<dbReference type="Gene3D" id="1.10.3720.10">
    <property type="entry name" value="MetI-like"/>
    <property type="match status" value="1"/>
</dbReference>
<evidence type="ECO:0000256" key="2">
    <source>
        <dbReference type="ARBA" id="ARBA00022448"/>
    </source>
</evidence>
<gene>
    <name evidence="8" type="ORF">Q604_UNBC11560G0001</name>
</gene>
<protein>
    <recommendedName>
        <fullName evidence="9">Sugar ABC transporter permease</fullName>
    </recommendedName>
</protein>
<dbReference type="InterPro" id="IPR035906">
    <property type="entry name" value="MetI-like_sf"/>
</dbReference>
<evidence type="ECO:0000256" key="3">
    <source>
        <dbReference type="ARBA" id="ARBA00022475"/>
    </source>
</evidence>
<name>W1XV51_9ZZZZ</name>
<dbReference type="PANTHER" id="PTHR30193">
    <property type="entry name" value="ABC TRANSPORTER PERMEASE PROTEIN"/>
    <property type="match status" value="1"/>
</dbReference>
<keyword evidence="2" id="KW-0813">Transport</keyword>
<feature type="non-terminal residue" evidence="8">
    <location>
        <position position="66"/>
    </location>
</feature>
<evidence type="ECO:0000256" key="5">
    <source>
        <dbReference type="ARBA" id="ARBA00022989"/>
    </source>
</evidence>
<dbReference type="GO" id="GO:0005886">
    <property type="term" value="C:plasma membrane"/>
    <property type="evidence" value="ECO:0007669"/>
    <property type="project" value="UniProtKB-SubCell"/>
</dbReference>
<keyword evidence="6 7" id="KW-0472">Membrane</keyword>
<keyword evidence="4 7" id="KW-0812">Transmembrane</keyword>
<evidence type="ECO:0000256" key="4">
    <source>
        <dbReference type="ARBA" id="ARBA00022692"/>
    </source>
</evidence>
<dbReference type="AlphaFoldDB" id="W1XV51"/>
<comment type="subcellular location">
    <subcellularLocation>
        <location evidence="1">Cell membrane</location>
        <topology evidence="1">Multi-pass membrane protein</topology>
    </subcellularLocation>
</comment>
<evidence type="ECO:0000256" key="6">
    <source>
        <dbReference type="ARBA" id="ARBA00023136"/>
    </source>
</evidence>
<feature type="transmembrane region" description="Helical" evidence="7">
    <location>
        <begin position="12"/>
        <end position="38"/>
    </location>
</feature>
<keyword evidence="5 7" id="KW-1133">Transmembrane helix</keyword>
<reference evidence="8" key="1">
    <citation type="submission" date="2013-12" db="EMBL/GenBank/DDBJ databases">
        <title>A Varibaculum cambriense genome reconstructed from a premature infant gut community with otherwise low bacterial novelty that shifts toward anaerobic metabolism during the third week of life.</title>
        <authorList>
            <person name="Brown C.T."/>
            <person name="Sharon I."/>
            <person name="Thomas B.C."/>
            <person name="Castelle C.J."/>
            <person name="Morowitz M.J."/>
            <person name="Banfield J.F."/>
        </authorList>
    </citation>
    <scope>NUCLEOTIDE SEQUENCE</scope>
</reference>
<dbReference type="InterPro" id="IPR051393">
    <property type="entry name" value="ABC_transporter_permease"/>
</dbReference>
<evidence type="ECO:0008006" key="9">
    <source>
        <dbReference type="Google" id="ProtNLM"/>
    </source>
</evidence>
<organism evidence="8">
    <name type="scientific">human gut metagenome</name>
    <dbReference type="NCBI Taxonomy" id="408170"/>
    <lineage>
        <taxon>unclassified sequences</taxon>
        <taxon>metagenomes</taxon>
        <taxon>organismal metagenomes</taxon>
    </lineage>
</organism>
<comment type="caution">
    <text evidence="8">The sequence shown here is derived from an EMBL/GenBank/DDBJ whole genome shotgun (WGS) entry which is preliminary data.</text>
</comment>
<proteinExistence type="predicted"/>
<dbReference type="PANTHER" id="PTHR30193:SF37">
    <property type="entry name" value="INNER MEMBRANE ABC TRANSPORTER PERMEASE PROTEIN YCJO"/>
    <property type="match status" value="1"/>
</dbReference>
<evidence type="ECO:0000256" key="7">
    <source>
        <dbReference type="SAM" id="Phobius"/>
    </source>
</evidence>